<gene>
    <name evidence="1" type="ORF">EAY07_24890</name>
</gene>
<proteinExistence type="predicted"/>
<dbReference type="Proteomes" id="UP000722957">
    <property type="component" value="Unassembled WGS sequence"/>
</dbReference>
<feature type="non-terminal residue" evidence="1">
    <location>
        <position position="1"/>
    </location>
</feature>
<comment type="caution">
    <text evidence="1">The sequence shown here is derived from an EMBL/GenBank/DDBJ whole genome shotgun (WGS) entry which is preliminary data.</text>
</comment>
<keyword evidence="1" id="KW-0067">ATP-binding</keyword>
<accession>A0ABD4KUB4</accession>
<evidence type="ECO:0000313" key="2">
    <source>
        <dbReference type="Proteomes" id="UP000722957"/>
    </source>
</evidence>
<dbReference type="GO" id="GO:0004386">
    <property type="term" value="F:helicase activity"/>
    <property type="evidence" value="ECO:0007669"/>
    <property type="project" value="UniProtKB-KW"/>
</dbReference>
<keyword evidence="1" id="KW-0378">Hydrolase</keyword>
<organism evidence="1 2">
    <name type="scientific">Vibrio anguillarum</name>
    <name type="common">Listonella anguillarum</name>
    <dbReference type="NCBI Taxonomy" id="55601"/>
    <lineage>
        <taxon>Bacteria</taxon>
        <taxon>Pseudomonadati</taxon>
        <taxon>Pseudomonadota</taxon>
        <taxon>Gammaproteobacteria</taxon>
        <taxon>Vibrionales</taxon>
        <taxon>Vibrionaceae</taxon>
        <taxon>Vibrio</taxon>
    </lineage>
</organism>
<evidence type="ECO:0000313" key="1">
    <source>
        <dbReference type="EMBL" id="MBF4275186.1"/>
    </source>
</evidence>
<keyword evidence="1" id="KW-0547">Nucleotide-binding</keyword>
<keyword evidence="1" id="KW-0347">Helicase</keyword>
<dbReference type="AlphaFoldDB" id="A0ABD4KUB4"/>
<reference evidence="1 2" key="1">
    <citation type="journal article" date="2021" name="PeerJ">
        <title>Analysis of 44 Vibrio anguillarum genomes reveals high genetic diversity.</title>
        <authorList>
            <person name="Hansen M.J."/>
            <person name="Dalsgaard I."/>
        </authorList>
    </citation>
    <scope>NUCLEOTIDE SEQUENCE [LARGE SCALE GENOMIC DNA]</scope>
    <source>
        <strain evidence="1 2">17-16730-2A</strain>
    </source>
</reference>
<protein>
    <submittedName>
        <fullName evidence="1">DEAD/DEAH box helicase</fullName>
    </submittedName>
</protein>
<sequence length="380" mass="43023">ALRRGLLGAPFYTAIAVPTVLEYCPDIEVDKESKIGPNSVPGRGRRLITFTDSRQGTAKMSIRMQQEAERSRLRGLVFKELRRHVEEKVVIDEALLDSVKDYLSMPIEKLRVMLPSIEKSMPEDAKALKEYIDIASSSVAIPLPQTITWSDLAAVIKQDNDLKESMLKENKRLSPEIFDDSTGPLRLTQMLLTREFARRPKNRNNLETQGLVKIVYPALDKIEAVPELWGNYGLTVKDWRDYLKVCLDFFVRENSYITIDREWIRWIGMHFSPKTLLGPDASDVDENRAKSWPLVRKGSKRQQRIITLLTVATGIDITSTAGEDTVNGWLVSAWNALTGSKILQDSTADKQYSLNLTNVSFSLMNSAYICPITNKLLDTT</sequence>
<dbReference type="EMBL" id="RDOM01000945">
    <property type="protein sequence ID" value="MBF4275186.1"/>
    <property type="molecule type" value="Genomic_DNA"/>
</dbReference>
<name>A0ABD4KUB4_VIBAN</name>
<feature type="non-terminal residue" evidence="1">
    <location>
        <position position="380"/>
    </location>
</feature>